<dbReference type="Pfam" id="PF04542">
    <property type="entry name" value="Sigma70_r2"/>
    <property type="match status" value="1"/>
</dbReference>
<evidence type="ECO:0000256" key="5">
    <source>
        <dbReference type="ARBA" id="ARBA00023163"/>
    </source>
</evidence>
<dbReference type="NCBIfam" id="TIGR02937">
    <property type="entry name" value="sigma70-ECF"/>
    <property type="match status" value="1"/>
</dbReference>
<dbReference type="InterPro" id="IPR007627">
    <property type="entry name" value="RNA_pol_sigma70_r2"/>
</dbReference>
<dbReference type="SUPFAM" id="SSF88946">
    <property type="entry name" value="Sigma2 domain of RNA polymerase sigma factors"/>
    <property type="match status" value="1"/>
</dbReference>
<keyword evidence="3" id="KW-0731">Sigma factor</keyword>
<keyword evidence="5" id="KW-0804">Transcription</keyword>
<dbReference type="Pfam" id="PF04545">
    <property type="entry name" value="Sigma70_r4"/>
    <property type="match status" value="1"/>
</dbReference>
<comment type="similarity">
    <text evidence="1">Belongs to the sigma-70 factor family. ECF subfamily.</text>
</comment>
<sequence>MSAHLYLEVADAVDALSDDRYHTARLRECLVANYERLHRRLQRHLGCPDQASDTLHDAWLRLGDATLSTAVQNSEAYVYRVACNLATDQLRHFRPWQYTNDADTELENLADDSPSPDRIAEVRSDLAAVDRALDGLPRRHQDVLMNLRLEEMTRQEVANRLGVSLRHVDTLLRQALDHCAEQTGQPVIGGVSTPRRRLHKHWRAKVTDVLAARHAA</sequence>
<dbReference type="PANTHER" id="PTHR43133:SF63">
    <property type="entry name" value="RNA POLYMERASE SIGMA FACTOR FECI-RELATED"/>
    <property type="match status" value="1"/>
</dbReference>
<evidence type="ECO:0000313" key="9">
    <source>
        <dbReference type="Proteomes" id="UP001216674"/>
    </source>
</evidence>
<dbReference type="EMBL" id="JARJLM010000542">
    <property type="protein sequence ID" value="MDF3837880.1"/>
    <property type="molecule type" value="Genomic_DNA"/>
</dbReference>
<evidence type="ECO:0000256" key="1">
    <source>
        <dbReference type="ARBA" id="ARBA00010641"/>
    </source>
</evidence>
<dbReference type="Gene3D" id="1.10.1740.10">
    <property type="match status" value="1"/>
</dbReference>
<evidence type="ECO:0000256" key="2">
    <source>
        <dbReference type="ARBA" id="ARBA00023015"/>
    </source>
</evidence>
<dbReference type="InterPro" id="IPR013324">
    <property type="entry name" value="RNA_pol_sigma_r3/r4-like"/>
</dbReference>
<accession>A0ABT6AZ37</accession>
<dbReference type="InterPro" id="IPR014284">
    <property type="entry name" value="RNA_pol_sigma-70_dom"/>
</dbReference>
<keyword evidence="2" id="KW-0805">Transcription regulation</keyword>
<comment type="caution">
    <text evidence="8">The sequence shown here is derived from an EMBL/GenBank/DDBJ whole genome shotgun (WGS) entry which is preliminary data.</text>
</comment>
<dbReference type="InterPro" id="IPR007630">
    <property type="entry name" value="RNA_pol_sigma70_r4"/>
</dbReference>
<keyword evidence="4" id="KW-0238">DNA-binding</keyword>
<proteinExistence type="inferred from homology"/>
<evidence type="ECO:0000259" key="6">
    <source>
        <dbReference type="Pfam" id="PF04542"/>
    </source>
</evidence>
<dbReference type="InterPro" id="IPR039425">
    <property type="entry name" value="RNA_pol_sigma-70-like"/>
</dbReference>
<gene>
    <name evidence="8" type="ORF">P3W85_33840</name>
</gene>
<evidence type="ECO:0000313" key="8">
    <source>
        <dbReference type="EMBL" id="MDF3837880.1"/>
    </source>
</evidence>
<feature type="domain" description="RNA polymerase sigma-70 region 4" evidence="7">
    <location>
        <begin position="132"/>
        <end position="179"/>
    </location>
</feature>
<dbReference type="RefSeq" id="WP_276267966.1">
    <property type="nucleotide sequence ID" value="NZ_JARJLM010000542.1"/>
</dbReference>
<dbReference type="InterPro" id="IPR036388">
    <property type="entry name" value="WH-like_DNA-bd_sf"/>
</dbReference>
<name>A0ABT6AZ37_9BURK</name>
<dbReference type="PANTHER" id="PTHR43133">
    <property type="entry name" value="RNA POLYMERASE ECF-TYPE SIGMA FACTO"/>
    <property type="match status" value="1"/>
</dbReference>
<dbReference type="Gene3D" id="1.10.10.10">
    <property type="entry name" value="Winged helix-like DNA-binding domain superfamily/Winged helix DNA-binding domain"/>
    <property type="match status" value="1"/>
</dbReference>
<evidence type="ECO:0000259" key="7">
    <source>
        <dbReference type="Pfam" id="PF04545"/>
    </source>
</evidence>
<dbReference type="InterPro" id="IPR013325">
    <property type="entry name" value="RNA_pol_sigma_r2"/>
</dbReference>
<evidence type="ECO:0000256" key="3">
    <source>
        <dbReference type="ARBA" id="ARBA00023082"/>
    </source>
</evidence>
<evidence type="ECO:0000256" key="4">
    <source>
        <dbReference type="ARBA" id="ARBA00023125"/>
    </source>
</evidence>
<feature type="domain" description="RNA polymerase sigma-70 region 2" evidence="6">
    <location>
        <begin position="32"/>
        <end position="91"/>
    </location>
</feature>
<dbReference type="SUPFAM" id="SSF88659">
    <property type="entry name" value="Sigma3 and sigma4 domains of RNA polymerase sigma factors"/>
    <property type="match status" value="1"/>
</dbReference>
<reference evidence="8 9" key="1">
    <citation type="submission" date="2023-03" db="EMBL/GenBank/DDBJ databases">
        <title>Draft assemblies of triclosan tolerant bacteria isolated from returned activated sludge.</title>
        <authorList>
            <person name="Van Hamelsveld S."/>
        </authorList>
    </citation>
    <scope>NUCLEOTIDE SEQUENCE [LARGE SCALE GENOMIC DNA]</scope>
    <source>
        <strain evidence="8 9">GW210010_S58</strain>
    </source>
</reference>
<protein>
    <submittedName>
        <fullName evidence="8">Sigma-70 family RNA polymerase sigma factor</fullName>
    </submittedName>
</protein>
<dbReference type="Proteomes" id="UP001216674">
    <property type="component" value="Unassembled WGS sequence"/>
</dbReference>
<organism evidence="8 9">
    <name type="scientific">Cupriavidus basilensis</name>
    <dbReference type="NCBI Taxonomy" id="68895"/>
    <lineage>
        <taxon>Bacteria</taxon>
        <taxon>Pseudomonadati</taxon>
        <taxon>Pseudomonadota</taxon>
        <taxon>Betaproteobacteria</taxon>
        <taxon>Burkholderiales</taxon>
        <taxon>Burkholderiaceae</taxon>
        <taxon>Cupriavidus</taxon>
    </lineage>
</organism>
<keyword evidence="9" id="KW-1185">Reference proteome</keyword>